<evidence type="ECO:0000256" key="6">
    <source>
        <dbReference type="ARBA" id="ARBA00004661"/>
    </source>
</evidence>
<keyword evidence="13 19" id="KW-0547">Nucleotide-binding</keyword>
<comment type="similarity">
    <text evidence="7 19">Belongs to the sugar phosphate cyclases superfamily. Dehydroquinate synthase family.</text>
</comment>
<dbReference type="Pfam" id="PF24621">
    <property type="entry name" value="DHQS_C"/>
    <property type="match status" value="1"/>
</dbReference>
<dbReference type="GO" id="GO:0046872">
    <property type="term" value="F:metal ion binding"/>
    <property type="evidence" value="ECO:0007669"/>
    <property type="project" value="UniProtKB-KW"/>
</dbReference>
<feature type="binding site" evidence="19">
    <location>
        <position position="249"/>
    </location>
    <ligand>
        <name>Zn(2+)</name>
        <dbReference type="ChEBI" id="CHEBI:29105"/>
    </ligand>
</feature>
<dbReference type="InterPro" id="IPR030963">
    <property type="entry name" value="DHQ_synth_fam"/>
</dbReference>
<dbReference type="HAMAP" id="MF_00110">
    <property type="entry name" value="DHQ_synthase"/>
    <property type="match status" value="1"/>
</dbReference>
<gene>
    <name evidence="19 22" type="primary">aroB</name>
    <name evidence="22" type="ORF">ETAA8_48180</name>
</gene>
<keyword evidence="15 19" id="KW-0520">NAD</keyword>
<keyword evidence="10 19" id="KW-0963">Cytoplasm</keyword>
<dbReference type="Gene3D" id="1.20.1090.10">
    <property type="entry name" value="Dehydroquinate synthase-like - alpha domain"/>
    <property type="match status" value="1"/>
</dbReference>
<feature type="binding site" evidence="19">
    <location>
        <position position="152"/>
    </location>
    <ligand>
        <name>NAD(+)</name>
        <dbReference type="ChEBI" id="CHEBI:57540"/>
    </ligand>
</feature>
<evidence type="ECO:0000256" key="16">
    <source>
        <dbReference type="ARBA" id="ARBA00023141"/>
    </source>
</evidence>
<dbReference type="UniPathway" id="UPA00053">
    <property type="reaction ID" value="UER00085"/>
</dbReference>
<evidence type="ECO:0000256" key="2">
    <source>
        <dbReference type="ARBA" id="ARBA00001911"/>
    </source>
</evidence>
<comment type="pathway">
    <text evidence="6 19">Metabolic intermediate biosynthesis; chorismate biosynthesis; chorismate from D-erythrose 4-phosphate and phosphoenolpyruvate: step 2/7.</text>
</comment>
<keyword evidence="14 19" id="KW-0862">Zinc</keyword>
<dbReference type="KEGG" id="aagg:ETAA8_48180"/>
<dbReference type="Gene3D" id="3.40.50.1970">
    <property type="match status" value="1"/>
</dbReference>
<organism evidence="22 23">
    <name type="scientific">Anatilimnocola aggregata</name>
    <dbReference type="NCBI Taxonomy" id="2528021"/>
    <lineage>
        <taxon>Bacteria</taxon>
        <taxon>Pseudomonadati</taxon>
        <taxon>Planctomycetota</taxon>
        <taxon>Planctomycetia</taxon>
        <taxon>Pirellulales</taxon>
        <taxon>Pirellulaceae</taxon>
        <taxon>Anatilimnocola</taxon>
    </lineage>
</organism>
<dbReference type="CDD" id="cd08195">
    <property type="entry name" value="DHQS"/>
    <property type="match status" value="1"/>
</dbReference>
<sequence length="359" mass="38789">MKLVRVNLGPRAYDIEVASGQLAQSASFFQARHPGRHAVLICDANVRAPYGEPLAAALSKNGYRCNLLAVPAGEATKCTAQAEMLWNSLLECRTDRKSVVIAVGGGVVGDLAGFVAATFGRGLAFFQVPTTLLAQVDSSVGGKVGINLPAAKNMVGSFWQPTGVVIDLAVLQSLPRREYVSGLAEVVKYGMILDATFFEYLESVVPQLLARDEVVLERVVARCCELKAQVVEQDEREESGLRAVLNYGHTFCHAIETVSGYGRFLHGEAVAIGMVQASQLAENLNRIEQSLTMRQLNLLQALELPTTVAGLDPQQLLAAMQHDKKVEHGKLRFVLPTRMGHVELVSGVSPEVVLEVLQS</sequence>
<dbReference type="EMBL" id="CP036274">
    <property type="protein sequence ID" value="QDU29703.1"/>
    <property type="molecule type" value="Genomic_DNA"/>
</dbReference>
<proteinExistence type="inferred from homology"/>
<keyword evidence="23" id="KW-1185">Reference proteome</keyword>
<dbReference type="GO" id="GO:0000166">
    <property type="term" value="F:nucleotide binding"/>
    <property type="evidence" value="ECO:0007669"/>
    <property type="project" value="UniProtKB-KW"/>
</dbReference>
<dbReference type="SUPFAM" id="SSF56796">
    <property type="entry name" value="Dehydroquinate synthase-like"/>
    <property type="match status" value="1"/>
</dbReference>
<evidence type="ECO:0000256" key="12">
    <source>
        <dbReference type="ARBA" id="ARBA00022723"/>
    </source>
</evidence>
<evidence type="ECO:0000313" key="22">
    <source>
        <dbReference type="EMBL" id="QDU29703.1"/>
    </source>
</evidence>
<dbReference type="GO" id="GO:0005737">
    <property type="term" value="C:cytoplasm"/>
    <property type="evidence" value="ECO:0007669"/>
    <property type="project" value="UniProtKB-SubCell"/>
</dbReference>
<evidence type="ECO:0000256" key="15">
    <source>
        <dbReference type="ARBA" id="ARBA00023027"/>
    </source>
</evidence>
<evidence type="ECO:0000256" key="14">
    <source>
        <dbReference type="ARBA" id="ARBA00022833"/>
    </source>
</evidence>
<reference evidence="22 23" key="1">
    <citation type="submission" date="2019-02" db="EMBL/GenBank/DDBJ databases">
        <title>Deep-cultivation of Planctomycetes and their phenomic and genomic characterization uncovers novel biology.</title>
        <authorList>
            <person name="Wiegand S."/>
            <person name="Jogler M."/>
            <person name="Boedeker C."/>
            <person name="Pinto D."/>
            <person name="Vollmers J."/>
            <person name="Rivas-Marin E."/>
            <person name="Kohn T."/>
            <person name="Peeters S.H."/>
            <person name="Heuer A."/>
            <person name="Rast P."/>
            <person name="Oberbeckmann S."/>
            <person name="Bunk B."/>
            <person name="Jeske O."/>
            <person name="Meyerdierks A."/>
            <person name="Storesund J.E."/>
            <person name="Kallscheuer N."/>
            <person name="Luecker S."/>
            <person name="Lage O.M."/>
            <person name="Pohl T."/>
            <person name="Merkel B.J."/>
            <person name="Hornburger P."/>
            <person name="Mueller R.-W."/>
            <person name="Bruemmer F."/>
            <person name="Labrenz M."/>
            <person name="Spormann A.M."/>
            <person name="Op den Camp H."/>
            <person name="Overmann J."/>
            <person name="Amann R."/>
            <person name="Jetten M.S.M."/>
            <person name="Mascher T."/>
            <person name="Medema M.H."/>
            <person name="Devos D.P."/>
            <person name="Kaster A.-K."/>
            <person name="Ovreas L."/>
            <person name="Rohde M."/>
            <person name="Galperin M.Y."/>
            <person name="Jogler C."/>
        </authorList>
    </citation>
    <scope>NUCLEOTIDE SEQUENCE [LARGE SCALE GENOMIC DNA]</scope>
    <source>
        <strain evidence="22 23">ETA_A8</strain>
    </source>
</reference>
<keyword evidence="17 19" id="KW-0456">Lyase</keyword>
<dbReference type="InterPro" id="IPR050071">
    <property type="entry name" value="Dehydroquinate_synthase"/>
</dbReference>
<dbReference type="OrthoDB" id="9806583at2"/>
<dbReference type="GO" id="GO:0008652">
    <property type="term" value="P:amino acid biosynthetic process"/>
    <property type="evidence" value="ECO:0007669"/>
    <property type="project" value="UniProtKB-KW"/>
</dbReference>
<evidence type="ECO:0000259" key="21">
    <source>
        <dbReference type="Pfam" id="PF24621"/>
    </source>
</evidence>
<dbReference type="AlphaFoldDB" id="A0A517YHK5"/>
<evidence type="ECO:0000256" key="5">
    <source>
        <dbReference type="ARBA" id="ARBA00004496"/>
    </source>
</evidence>
<dbReference type="NCBIfam" id="TIGR01357">
    <property type="entry name" value="aroB"/>
    <property type="match status" value="1"/>
</dbReference>
<feature type="domain" description="3-dehydroquinate synthase N-terminal" evidence="20">
    <location>
        <begin position="69"/>
        <end position="180"/>
    </location>
</feature>
<evidence type="ECO:0000256" key="7">
    <source>
        <dbReference type="ARBA" id="ARBA00005412"/>
    </source>
</evidence>
<dbReference type="InterPro" id="IPR016037">
    <property type="entry name" value="DHQ_synth_AroB"/>
</dbReference>
<evidence type="ECO:0000256" key="13">
    <source>
        <dbReference type="ARBA" id="ARBA00022741"/>
    </source>
</evidence>
<dbReference type="GO" id="GO:0003856">
    <property type="term" value="F:3-dehydroquinate synthase activity"/>
    <property type="evidence" value="ECO:0007669"/>
    <property type="project" value="UniProtKB-UniRule"/>
</dbReference>
<dbReference type="PANTHER" id="PTHR43622:SF7">
    <property type="entry name" value="3-DEHYDROQUINATE SYNTHASE, CHLOROPLASTIC"/>
    <property type="match status" value="1"/>
</dbReference>
<name>A0A517YHK5_9BACT</name>
<feature type="binding site" evidence="19">
    <location>
        <position position="266"/>
    </location>
    <ligand>
        <name>Zn(2+)</name>
        <dbReference type="ChEBI" id="CHEBI:29105"/>
    </ligand>
</feature>
<feature type="binding site" evidence="19">
    <location>
        <begin position="106"/>
        <end position="110"/>
    </location>
    <ligand>
        <name>NAD(+)</name>
        <dbReference type="ChEBI" id="CHEBI:57540"/>
    </ligand>
</feature>
<dbReference type="GO" id="GO:0009073">
    <property type="term" value="P:aromatic amino acid family biosynthetic process"/>
    <property type="evidence" value="ECO:0007669"/>
    <property type="project" value="UniProtKB-KW"/>
</dbReference>
<feature type="binding site" evidence="19">
    <location>
        <begin position="130"/>
        <end position="131"/>
    </location>
    <ligand>
        <name>NAD(+)</name>
        <dbReference type="ChEBI" id="CHEBI:57540"/>
    </ligand>
</feature>
<feature type="binding site" evidence="19">
    <location>
        <position position="143"/>
    </location>
    <ligand>
        <name>NAD(+)</name>
        <dbReference type="ChEBI" id="CHEBI:57540"/>
    </ligand>
</feature>
<evidence type="ECO:0000256" key="9">
    <source>
        <dbReference type="ARBA" id="ARBA00017684"/>
    </source>
</evidence>
<evidence type="ECO:0000256" key="18">
    <source>
        <dbReference type="ARBA" id="ARBA00023285"/>
    </source>
</evidence>
<feature type="domain" description="3-dehydroquinate synthase C-terminal" evidence="21">
    <location>
        <begin position="182"/>
        <end position="326"/>
    </location>
</feature>
<keyword evidence="12 19" id="KW-0479">Metal-binding</keyword>
<evidence type="ECO:0000259" key="20">
    <source>
        <dbReference type="Pfam" id="PF01761"/>
    </source>
</evidence>
<comment type="cofactor">
    <cofactor evidence="2 19">
        <name>NAD(+)</name>
        <dbReference type="ChEBI" id="CHEBI:57540"/>
    </cofactor>
</comment>
<evidence type="ECO:0000256" key="19">
    <source>
        <dbReference type="HAMAP-Rule" id="MF_00110"/>
    </source>
</evidence>
<accession>A0A517YHK5</accession>
<evidence type="ECO:0000256" key="8">
    <source>
        <dbReference type="ARBA" id="ARBA00013031"/>
    </source>
</evidence>
<dbReference type="InterPro" id="IPR056179">
    <property type="entry name" value="DHQS_C"/>
</dbReference>
<keyword evidence="18 19" id="KW-0170">Cobalt</keyword>
<dbReference type="Pfam" id="PF01761">
    <property type="entry name" value="DHQ_synthase"/>
    <property type="match status" value="1"/>
</dbReference>
<dbReference type="InterPro" id="IPR030960">
    <property type="entry name" value="DHQS/DOIS_N"/>
</dbReference>
<feature type="binding site" evidence="19">
    <location>
        <position position="185"/>
    </location>
    <ligand>
        <name>Zn(2+)</name>
        <dbReference type="ChEBI" id="CHEBI:29105"/>
    </ligand>
</feature>
<keyword evidence="16 19" id="KW-0057">Aromatic amino acid biosynthesis</keyword>
<comment type="function">
    <text evidence="4 19">Catalyzes the conversion of 3-deoxy-D-arabino-heptulosonate 7-phosphate (DAHP) to dehydroquinate (DHQ).</text>
</comment>
<evidence type="ECO:0000256" key="10">
    <source>
        <dbReference type="ARBA" id="ARBA00022490"/>
    </source>
</evidence>
<dbReference type="PANTHER" id="PTHR43622">
    <property type="entry name" value="3-DEHYDROQUINATE SYNTHASE"/>
    <property type="match status" value="1"/>
</dbReference>
<evidence type="ECO:0000256" key="17">
    <source>
        <dbReference type="ARBA" id="ARBA00023239"/>
    </source>
</evidence>
<evidence type="ECO:0000256" key="1">
    <source>
        <dbReference type="ARBA" id="ARBA00001393"/>
    </source>
</evidence>
<comment type="catalytic activity">
    <reaction evidence="1 19">
        <text>7-phospho-2-dehydro-3-deoxy-D-arabino-heptonate = 3-dehydroquinate + phosphate</text>
        <dbReference type="Rhea" id="RHEA:21968"/>
        <dbReference type="ChEBI" id="CHEBI:32364"/>
        <dbReference type="ChEBI" id="CHEBI:43474"/>
        <dbReference type="ChEBI" id="CHEBI:58394"/>
        <dbReference type="EC" id="4.2.3.4"/>
    </reaction>
</comment>
<dbReference type="EC" id="4.2.3.4" evidence="8 19"/>
<comment type="caution">
    <text evidence="19">Lacks conserved residue(s) required for the propagation of feature annotation.</text>
</comment>
<dbReference type="Proteomes" id="UP000315017">
    <property type="component" value="Chromosome"/>
</dbReference>
<evidence type="ECO:0000313" key="23">
    <source>
        <dbReference type="Proteomes" id="UP000315017"/>
    </source>
</evidence>
<evidence type="ECO:0000256" key="4">
    <source>
        <dbReference type="ARBA" id="ARBA00003485"/>
    </source>
</evidence>
<dbReference type="GO" id="GO:0009423">
    <property type="term" value="P:chorismate biosynthetic process"/>
    <property type="evidence" value="ECO:0007669"/>
    <property type="project" value="UniProtKB-UniRule"/>
</dbReference>
<comment type="cofactor">
    <cofactor evidence="3">
        <name>Zn(2+)</name>
        <dbReference type="ChEBI" id="CHEBI:29105"/>
    </cofactor>
</comment>
<dbReference type="RefSeq" id="WP_145093927.1">
    <property type="nucleotide sequence ID" value="NZ_CP036274.1"/>
</dbReference>
<protein>
    <recommendedName>
        <fullName evidence="9 19">3-dehydroquinate synthase</fullName>
        <shortName evidence="19">DHQS</shortName>
        <ecNumber evidence="8 19">4.2.3.4</ecNumber>
    </recommendedName>
</protein>
<evidence type="ECO:0000256" key="11">
    <source>
        <dbReference type="ARBA" id="ARBA00022605"/>
    </source>
</evidence>
<dbReference type="PIRSF" id="PIRSF001455">
    <property type="entry name" value="DHQ_synth"/>
    <property type="match status" value="1"/>
</dbReference>
<dbReference type="FunFam" id="3.40.50.1970:FF:000007">
    <property type="entry name" value="Pentafunctional AROM polypeptide"/>
    <property type="match status" value="1"/>
</dbReference>
<comment type="cofactor">
    <cofactor evidence="19">
        <name>Co(2+)</name>
        <dbReference type="ChEBI" id="CHEBI:48828"/>
    </cofactor>
    <cofactor evidence="19">
        <name>Zn(2+)</name>
        <dbReference type="ChEBI" id="CHEBI:29105"/>
    </cofactor>
    <text evidence="19">Binds 1 divalent metal cation per subunit. Can use either Co(2+) or Zn(2+).</text>
</comment>
<comment type="subcellular location">
    <subcellularLocation>
        <location evidence="5 19">Cytoplasm</location>
    </subcellularLocation>
</comment>
<evidence type="ECO:0000256" key="3">
    <source>
        <dbReference type="ARBA" id="ARBA00001947"/>
    </source>
</evidence>
<keyword evidence="11 19" id="KW-0028">Amino-acid biosynthesis</keyword>